<gene>
    <name evidence="2" type="ORF">Krac_0509</name>
</gene>
<comment type="caution">
    <text evidence="2">The sequence shown here is derived from an EMBL/GenBank/DDBJ whole genome shotgun (WGS) entry which is preliminary data.</text>
</comment>
<proteinExistence type="predicted"/>
<evidence type="ECO:0000313" key="3">
    <source>
        <dbReference type="Proteomes" id="UP000004508"/>
    </source>
</evidence>
<dbReference type="InterPro" id="IPR050077">
    <property type="entry name" value="LexA_repressor"/>
</dbReference>
<dbReference type="Proteomes" id="UP000004508">
    <property type="component" value="Unassembled WGS sequence"/>
</dbReference>
<dbReference type="MEROPS" id="S24.003"/>
<protein>
    <submittedName>
        <fullName evidence="2">Peptidase S24/S26A/S26B, conserved region</fullName>
    </submittedName>
</protein>
<dbReference type="PANTHER" id="PTHR33516:SF2">
    <property type="entry name" value="LEXA REPRESSOR-RELATED"/>
    <property type="match status" value="1"/>
</dbReference>
<dbReference type="eggNOG" id="COG1974">
    <property type="taxonomic scope" value="Bacteria"/>
</dbReference>
<feature type="domain" description="Peptidase S24/S26A/S26B/S26C" evidence="1">
    <location>
        <begin position="23"/>
        <end position="138"/>
    </location>
</feature>
<dbReference type="Pfam" id="PF00717">
    <property type="entry name" value="Peptidase_S24"/>
    <property type="match status" value="1"/>
</dbReference>
<evidence type="ECO:0000313" key="2">
    <source>
        <dbReference type="EMBL" id="EFH79977.1"/>
    </source>
</evidence>
<dbReference type="InParanoid" id="D6U7W6"/>
<accession>D6U7W6</accession>
<dbReference type="NCBIfam" id="NF007621">
    <property type="entry name" value="PRK10276.1"/>
    <property type="match status" value="1"/>
</dbReference>
<evidence type="ECO:0000259" key="1">
    <source>
        <dbReference type="Pfam" id="PF00717"/>
    </source>
</evidence>
<dbReference type="CDD" id="cd06529">
    <property type="entry name" value="S24_LexA-like"/>
    <property type="match status" value="1"/>
</dbReference>
<dbReference type="InterPro" id="IPR039418">
    <property type="entry name" value="LexA-like"/>
</dbReference>
<dbReference type="PANTHER" id="PTHR33516">
    <property type="entry name" value="LEXA REPRESSOR"/>
    <property type="match status" value="1"/>
</dbReference>
<name>D6U7W6_KTERA</name>
<dbReference type="SUPFAM" id="SSF51306">
    <property type="entry name" value="LexA/Signal peptidase"/>
    <property type="match status" value="1"/>
</dbReference>
<dbReference type="STRING" id="485913.Krac_0509"/>
<reference evidence="2 3" key="1">
    <citation type="journal article" date="2011" name="Stand. Genomic Sci.">
        <title>Non-contiguous finished genome sequence and contextual data of the filamentous soil bacterium Ktedonobacter racemifer type strain (SOSP1-21).</title>
        <authorList>
            <person name="Chang Y.J."/>
            <person name="Land M."/>
            <person name="Hauser L."/>
            <person name="Chertkov O."/>
            <person name="Del Rio T.G."/>
            <person name="Nolan M."/>
            <person name="Copeland A."/>
            <person name="Tice H."/>
            <person name="Cheng J.F."/>
            <person name="Lucas S."/>
            <person name="Han C."/>
            <person name="Goodwin L."/>
            <person name="Pitluck S."/>
            <person name="Ivanova N."/>
            <person name="Ovchinikova G."/>
            <person name="Pati A."/>
            <person name="Chen A."/>
            <person name="Palaniappan K."/>
            <person name="Mavromatis K."/>
            <person name="Liolios K."/>
            <person name="Brettin T."/>
            <person name="Fiebig A."/>
            <person name="Rohde M."/>
            <person name="Abt B."/>
            <person name="Goker M."/>
            <person name="Detter J.C."/>
            <person name="Woyke T."/>
            <person name="Bristow J."/>
            <person name="Eisen J.A."/>
            <person name="Markowitz V."/>
            <person name="Hugenholtz P."/>
            <person name="Kyrpides N.C."/>
            <person name="Klenk H.P."/>
            <person name="Lapidus A."/>
        </authorList>
    </citation>
    <scope>NUCLEOTIDE SEQUENCE [LARGE SCALE GENOMIC DNA]</scope>
    <source>
        <strain evidence="3">DSM 44963</strain>
    </source>
</reference>
<sequence>MAVQGVMRQIHSFLGTKPMGYFYVGEVGAGFPSPAERWRERSLDLNDLLQMHPEATFFMLVRGESMKGVGIYDRDLVVVDRALQATHGNIIIALVNGGFSIKQLRILSDGSMELASAHPRFPPLVITPRVSFEVWGVVTFVLHSVHPSASLKSRLYRFLRQKNL</sequence>
<organism evidence="2 3">
    <name type="scientific">Ktedonobacter racemifer DSM 44963</name>
    <dbReference type="NCBI Taxonomy" id="485913"/>
    <lineage>
        <taxon>Bacteria</taxon>
        <taxon>Bacillati</taxon>
        <taxon>Chloroflexota</taxon>
        <taxon>Ktedonobacteria</taxon>
        <taxon>Ktedonobacterales</taxon>
        <taxon>Ktedonobacteraceae</taxon>
        <taxon>Ktedonobacter</taxon>
    </lineage>
</organism>
<dbReference type="AlphaFoldDB" id="D6U7W6"/>
<dbReference type="Gene3D" id="2.10.109.10">
    <property type="entry name" value="Umud Fragment, subunit A"/>
    <property type="match status" value="1"/>
</dbReference>
<keyword evidence="3" id="KW-1185">Reference proteome</keyword>
<dbReference type="EMBL" id="ADVG01000005">
    <property type="protein sequence ID" value="EFH79977.1"/>
    <property type="molecule type" value="Genomic_DNA"/>
</dbReference>
<dbReference type="InterPro" id="IPR015927">
    <property type="entry name" value="Peptidase_S24_S26A/B/C"/>
</dbReference>
<dbReference type="InterPro" id="IPR036286">
    <property type="entry name" value="LexA/Signal_pep-like_sf"/>
</dbReference>